<dbReference type="InterPro" id="IPR009875">
    <property type="entry name" value="PilZ_domain"/>
</dbReference>
<organism evidence="2 3">
    <name type="scientific">Candidatus Aquitaenariimonas noxiae</name>
    <dbReference type="NCBI Taxonomy" id="1974741"/>
    <lineage>
        <taxon>Bacteria</taxon>
        <taxon>Pseudomonadati</taxon>
        <taxon>Candidatus Omnitrophota</taxon>
        <taxon>Candidatus Aquitaenariimonas</taxon>
    </lineage>
</organism>
<dbReference type="GO" id="GO:0035438">
    <property type="term" value="F:cyclic-di-GMP binding"/>
    <property type="evidence" value="ECO:0007669"/>
    <property type="project" value="InterPro"/>
</dbReference>
<proteinExistence type="predicted"/>
<protein>
    <recommendedName>
        <fullName evidence="1">PilZ domain-containing protein</fullName>
    </recommendedName>
</protein>
<name>A0A2J0KXV5_9BACT</name>
<dbReference type="Pfam" id="PF07238">
    <property type="entry name" value="PilZ"/>
    <property type="match status" value="1"/>
</dbReference>
<comment type="caution">
    <text evidence="2">The sequence shown here is derived from an EMBL/GenBank/DDBJ whole genome shotgun (WGS) entry which is preliminary data.</text>
</comment>
<gene>
    <name evidence="2" type="ORF">COS99_06500</name>
</gene>
<dbReference type="AlphaFoldDB" id="A0A2J0KXV5"/>
<evidence type="ECO:0000313" key="3">
    <source>
        <dbReference type="Proteomes" id="UP000230052"/>
    </source>
</evidence>
<dbReference type="Proteomes" id="UP000230052">
    <property type="component" value="Unassembled WGS sequence"/>
</dbReference>
<evidence type="ECO:0000259" key="1">
    <source>
        <dbReference type="Pfam" id="PF07238"/>
    </source>
</evidence>
<dbReference type="SUPFAM" id="SSF141371">
    <property type="entry name" value="PilZ domain-like"/>
    <property type="match status" value="1"/>
</dbReference>
<feature type="domain" description="PilZ" evidence="1">
    <location>
        <begin position="45"/>
        <end position="154"/>
    </location>
</feature>
<accession>A0A2J0KXV5</accession>
<evidence type="ECO:0000313" key="2">
    <source>
        <dbReference type="EMBL" id="PIU41250.1"/>
    </source>
</evidence>
<reference evidence="2 3" key="1">
    <citation type="submission" date="2017-09" db="EMBL/GenBank/DDBJ databases">
        <title>Depth-based differentiation of microbial function through sediment-hosted aquifers and enrichment of novel symbionts in the deep terrestrial subsurface.</title>
        <authorList>
            <person name="Probst A.J."/>
            <person name="Ladd B."/>
            <person name="Jarett J.K."/>
            <person name="Geller-Mcgrath D.E."/>
            <person name="Sieber C.M."/>
            <person name="Emerson J.B."/>
            <person name="Anantharaman K."/>
            <person name="Thomas B.C."/>
            <person name="Malmstrom R."/>
            <person name="Stieglmeier M."/>
            <person name="Klingl A."/>
            <person name="Woyke T."/>
            <person name="Ryan C.M."/>
            <person name="Banfield J.F."/>
        </authorList>
    </citation>
    <scope>NUCLEOTIDE SEQUENCE [LARGE SCALE GENOMIC DNA]</scope>
    <source>
        <strain evidence="2">CG07_land_8_20_14_0_80_42_15</strain>
    </source>
</reference>
<dbReference type="Gene3D" id="2.40.10.220">
    <property type="entry name" value="predicted glycosyltransferase like domains"/>
    <property type="match status" value="1"/>
</dbReference>
<sequence length="160" mass="18266">MILLIQTLIILILACTLIVVYVSELRDSRQHKPHATLEEIWFGKERRRAVRIDTNFSISYSNKKRESQTSKVRAENISIGGAKIHIEEKLEKGSIILLEVKLPSMTKPIIAQAEVAWIEDIPRSQPSDKRLFGAGVRFINIKSHERKKLSQFIEGSFSAQ</sequence>
<dbReference type="EMBL" id="PEWV01000065">
    <property type="protein sequence ID" value="PIU41250.1"/>
    <property type="molecule type" value="Genomic_DNA"/>
</dbReference>